<dbReference type="AlphaFoldDB" id="A0A7X4W1P9"/>
<dbReference type="RefSeq" id="WP_132041870.1">
    <property type="nucleotide sequence ID" value="NZ_JARWMY010000030.1"/>
</dbReference>
<name>A0A7X4W1P9_9GAMM</name>
<feature type="region of interest" description="Disordered" evidence="1">
    <location>
        <begin position="34"/>
        <end position="65"/>
    </location>
</feature>
<dbReference type="EMBL" id="WUTS01000022">
    <property type="protein sequence ID" value="NAW14349.1"/>
    <property type="molecule type" value="Genomic_DNA"/>
</dbReference>
<feature type="chain" id="PRO_5031396462" description="Lipoprotein" evidence="2">
    <location>
        <begin position="20"/>
        <end position="65"/>
    </location>
</feature>
<evidence type="ECO:0000313" key="4">
    <source>
        <dbReference type="Proteomes" id="UP000448235"/>
    </source>
</evidence>
<sequence length="65" mass="7264">MFKRHLFVLVTLLAALVMAGCSYTPARIKSEPLIEIDDGRHHDRDHRHGHGGDFCPPGQAKKGRC</sequence>
<evidence type="ECO:0000313" key="3">
    <source>
        <dbReference type="EMBL" id="NAW14349.1"/>
    </source>
</evidence>
<evidence type="ECO:0000256" key="2">
    <source>
        <dbReference type="SAM" id="SignalP"/>
    </source>
</evidence>
<organism evidence="3 4">
    <name type="scientific">Halomonas icarae</name>
    <dbReference type="NCBI Taxonomy" id="2691040"/>
    <lineage>
        <taxon>Bacteria</taxon>
        <taxon>Pseudomonadati</taxon>
        <taxon>Pseudomonadota</taxon>
        <taxon>Gammaproteobacteria</taxon>
        <taxon>Oceanospirillales</taxon>
        <taxon>Halomonadaceae</taxon>
        <taxon>Halomonas</taxon>
    </lineage>
</organism>
<evidence type="ECO:0008006" key="5">
    <source>
        <dbReference type="Google" id="ProtNLM"/>
    </source>
</evidence>
<keyword evidence="4" id="KW-1185">Reference proteome</keyword>
<proteinExistence type="predicted"/>
<evidence type="ECO:0000256" key="1">
    <source>
        <dbReference type="SAM" id="MobiDB-lite"/>
    </source>
</evidence>
<dbReference type="Proteomes" id="UP000448235">
    <property type="component" value="Unassembled WGS sequence"/>
</dbReference>
<comment type="caution">
    <text evidence="3">The sequence shown here is derived from an EMBL/GenBank/DDBJ whole genome shotgun (WGS) entry which is preliminary data.</text>
</comment>
<feature type="signal peptide" evidence="2">
    <location>
        <begin position="1"/>
        <end position="19"/>
    </location>
</feature>
<accession>A0A7X4W1P9</accession>
<gene>
    <name evidence="3" type="ORF">GRB80_16090</name>
</gene>
<reference evidence="3 4" key="1">
    <citation type="submission" date="2019-12" db="EMBL/GenBank/DDBJ databases">
        <title>Draft genome sequencing of Halomonas icarensis D1-1.</title>
        <authorList>
            <person name="Pandiyan K."/>
            <person name="Kushwaha P."/>
            <person name="Gowdham M."/>
            <person name="Chakdar H."/>
            <person name="Singh A."/>
            <person name="Kumar M."/>
            <person name="Saxena A.K."/>
        </authorList>
    </citation>
    <scope>NUCLEOTIDE SEQUENCE [LARGE SCALE GENOMIC DNA]</scope>
    <source>
        <strain evidence="3 4">D1-1</strain>
    </source>
</reference>
<protein>
    <recommendedName>
        <fullName evidence="5">Lipoprotein</fullName>
    </recommendedName>
</protein>
<dbReference type="PROSITE" id="PS51257">
    <property type="entry name" value="PROKAR_LIPOPROTEIN"/>
    <property type="match status" value="1"/>
</dbReference>
<keyword evidence="2" id="KW-0732">Signal</keyword>